<gene>
    <name evidence="1" type="ORF">KLA_09774</name>
</gene>
<protein>
    <submittedName>
        <fullName evidence="1">Uncharacterized protein</fullName>
    </submittedName>
</protein>
<dbReference type="RefSeq" id="WP_051456082.1">
    <property type="nucleotide sequence ID" value="NZ_ARZX01000011.1"/>
</dbReference>
<comment type="caution">
    <text evidence="1">The sequence shown here is derived from an EMBL/GenBank/DDBJ whole genome shotgun (WGS) entry which is preliminary data.</text>
</comment>
<proteinExistence type="predicted"/>
<dbReference type="EMBL" id="ARZX01000011">
    <property type="protein sequence ID" value="EWH13409.1"/>
    <property type="molecule type" value="Genomic_DNA"/>
</dbReference>
<sequence length="283" mass="31825">MKVKLTLLYISALALGAFFGQFTSSLVGVLPEAVSESSGLLYFDDTLISHNDSGNAPILYQLNKKTFKVEKEIEVVNAKNIDWEDLAQDQNYIYVGDFGNYWGDREDLVVYKLSKKDIRTLSKVTAEKIYFNYPDKKNNTRKSSSNFDAEAMFCKNNELYILTKQWREKKTSAYKIPVKPGKCVATKVGEYNTKGLVTGATYNKQDNSVLLVGYNMFMMPFVVEIENSSANNLFTGTVKKTQLDLGFVQMEGVTTYTDGTYYLSSESFTKLGASASIYKLNAN</sequence>
<keyword evidence="2" id="KW-1185">Reference proteome</keyword>
<evidence type="ECO:0000313" key="1">
    <source>
        <dbReference type="EMBL" id="EWH13409.1"/>
    </source>
</evidence>
<name>A0ABN0RNB4_9FLAO</name>
<reference evidence="1 2" key="1">
    <citation type="journal article" date="2014" name="Genome Announc.">
        <title>Draft Genome Sequence of the Carrageenan-Degrading Bacterium Cellulophaga sp. Strain KL-A, Isolated from Decaying Marine Algae.</title>
        <authorList>
            <person name="Shan D."/>
            <person name="Ying J."/>
            <person name="Li X."/>
            <person name="Gao Z."/>
            <person name="Wei G."/>
            <person name="Shao Z."/>
        </authorList>
    </citation>
    <scope>NUCLEOTIDE SEQUENCE [LARGE SCALE GENOMIC DNA]</scope>
    <source>
        <strain evidence="1 2">KL-A</strain>
    </source>
</reference>
<dbReference type="Proteomes" id="UP000019275">
    <property type="component" value="Unassembled WGS sequence"/>
</dbReference>
<organism evidence="1 2">
    <name type="scientific">Cellulophaga geojensis KL-A</name>
    <dbReference type="NCBI Taxonomy" id="1328323"/>
    <lineage>
        <taxon>Bacteria</taxon>
        <taxon>Pseudomonadati</taxon>
        <taxon>Bacteroidota</taxon>
        <taxon>Flavobacteriia</taxon>
        <taxon>Flavobacteriales</taxon>
        <taxon>Flavobacteriaceae</taxon>
        <taxon>Cellulophaga</taxon>
    </lineage>
</organism>
<accession>A0ABN0RNB4</accession>
<evidence type="ECO:0000313" key="2">
    <source>
        <dbReference type="Proteomes" id="UP000019275"/>
    </source>
</evidence>